<proteinExistence type="predicted"/>
<organism evidence="1 2">
    <name type="scientific">Trichonephila clavipes</name>
    <name type="common">Golden silk orbweaver</name>
    <name type="synonym">Nephila clavipes</name>
    <dbReference type="NCBI Taxonomy" id="2585209"/>
    <lineage>
        <taxon>Eukaryota</taxon>
        <taxon>Metazoa</taxon>
        <taxon>Ecdysozoa</taxon>
        <taxon>Arthropoda</taxon>
        <taxon>Chelicerata</taxon>
        <taxon>Arachnida</taxon>
        <taxon>Araneae</taxon>
        <taxon>Araneomorphae</taxon>
        <taxon>Entelegynae</taxon>
        <taxon>Araneoidea</taxon>
        <taxon>Nephilidae</taxon>
        <taxon>Trichonephila</taxon>
    </lineage>
</organism>
<evidence type="ECO:0000313" key="2">
    <source>
        <dbReference type="Proteomes" id="UP000887159"/>
    </source>
</evidence>
<accession>A0A8X6W2J0</accession>
<dbReference type="AlphaFoldDB" id="A0A8X6W2J0"/>
<evidence type="ECO:0000313" key="1">
    <source>
        <dbReference type="EMBL" id="GFY26721.1"/>
    </source>
</evidence>
<gene>
    <name evidence="1" type="ORF">TNCV_2880491</name>
</gene>
<keyword evidence="2" id="KW-1185">Reference proteome</keyword>
<dbReference type="EMBL" id="BMAU01021376">
    <property type="protein sequence ID" value="GFY26721.1"/>
    <property type="molecule type" value="Genomic_DNA"/>
</dbReference>
<reference evidence="1" key="1">
    <citation type="submission" date="2020-08" db="EMBL/GenBank/DDBJ databases">
        <title>Multicomponent nature underlies the extraordinary mechanical properties of spider dragline silk.</title>
        <authorList>
            <person name="Kono N."/>
            <person name="Nakamura H."/>
            <person name="Mori M."/>
            <person name="Yoshida Y."/>
            <person name="Ohtoshi R."/>
            <person name="Malay A.D."/>
            <person name="Moran D.A.P."/>
            <person name="Tomita M."/>
            <person name="Numata K."/>
            <person name="Arakawa K."/>
        </authorList>
    </citation>
    <scope>NUCLEOTIDE SEQUENCE</scope>
</reference>
<comment type="caution">
    <text evidence="1">The sequence shown here is derived from an EMBL/GenBank/DDBJ whole genome shotgun (WGS) entry which is preliminary data.</text>
</comment>
<sequence>MHRSPTRRVFSGTRLQLMTRWPQVRYLDHLATAATLIAVSMRDMEQYVKAINPQFVCDDSHAQVKRTILELASHSPIMEQPHHWRTVNFSRSLCLGQILLHRIEANAR</sequence>
<name>A0A8X6W2J0_TRICX</name>
<dbReference type="Proteomes" id="UP000887159">
    <property type="component" value="Unassembled WGS sequence"/>
</dbReference>
<protein>
    <submittedName>
        <fullName evidence="1">Uncharacterized protein</fullName>
    </submittedName>
</protein>